<gene>
    <name evidence="6" type="ORF">D0T12_31795</name>
</gene>
<dbReference type="Gene3D" id="2.40.10.10">
    <property type="entry name" value="Trypsin-like serine proteases"/>
    <property type="match status" value="2"/>
</dbReference>
<keyword evidence="2" id="KW-0645">Protease</keyword>
<dbReference type="GO" id="GO:0006508">
    <property type="term" value="P:proteolysis"/>
    <property type="evidence" value="ECO:0007669"/>
    <property type="project" value="UniProtKB-KW"/>
</dbReference>
<dbReference type="OrthoDB" id="8781117at2"/>
<keyword evidence="3" id="KW-0378">Hydrolase</keyword>
<reference evidence="6 7" key="1">
    <citation type="submission" date="2018-08" db="EMBL/GenBank/DDBJ databases">
        <title>Actinomadura spongicola sp. nov., isolated from marine sponge Leucetta chagosensis.</title>
        <authorList>
            <person name="Li L."/>
            <person name="Lin H.W."/>
        </authorList>
    </citation>
    <scope>NUCLEOTIDE SEQUENCE [LARGE SCALE GENOMIC DNA]</scope>
    <source>
        <strain evidence="6 7">LHW52907</strain>
    </source>
</reference>
<organism evidence="6 7">
    <name type="scientific">Actinomadura spongiicola</name>
    <dbReference type="NCBI Taxonomy" id="2303421"/>
    <lineage>
        <taxon>Bacteria</taxon>
        <taxon>Bacillati</taxon>
        <taxon>Actinomycetota</taxon>
        <taxon>Actinomycetes</taxon>
        <taxon>Streptosporangiales</taxon>
        <taxon>Thermomonosporaceae</taxon>
        <taxon>Actinomadura</taxon>
    </lineage>
</organism>
<proteinExistence type="inferred from homology"/>
<dbReference type="CDD" id="cd21112">
    <property type="entry name" value="alphaLP-like"/>
    <property type="match status" value="1"/>
</dbReference>
<dbReference type="InterPro" id="IPR001316">
    <property type="entry name" value="Pept_S1A_streptogrisin"/>
</dbReference>
<dbReference type="GO" id="GO:0004252">
    <property type="term" value="F:serine-type endopeptidase activity"/>
    <property type="evidence" value="ECO:0007669"/>
    <property type="project" value="InterPro"/>
</dbReference>
<evidence type="ECO:0000313" key="7">
    <source>
        <dbReference type="Proteomes" id="UP000262882"/>
    </source>
</evidence>
<evidence type="ECO:0000256" key="3">
    <source>
        <dbReference type="ARBA" id="ARBA00022801"/>
    </source>
</evidence>
<comment type="similarity">
    <text evidence="1">Belongs to the peptidase S1 family.</text>
</comment>
<comment type="caution">
    <text evidence="6">The sequence shown here is derived from an EMBL/GenBank/DDBJ whole genome shotgun (WGS) entry which is preliminary data.</text>
</comment>
<dbReference type="InterPro" id="IPR009003">
    <property type="entry name" value="Peptidase_S1_PA"/>
</dbReference>
<name>A0A372G820_9ACTN</name>
<evidence type="ECO:0000256" key="5">
    <source>
        <dbReference type="ARBA" id="ARBA00023157"/>
    </source>
</evidence>
<protein>
    <submittedName>
        <fullName evidence="6">Streptogrisin B</fullName>
    </submittedName>
</protein>
<keyword evidence="5" id="KW-1015">Disulfide bond</keyword>
<evidence type="ECO:0000313" key="6">
    <source>
        <dbReference type="EMBL" id="RFS81528.1"/>
    </source>
</evidence>
<dbReference type="PRINTS" id="PR00861">
    <property type="entry name" value="ALYTICPTASE"/>
</dbReference>
<dbReference type="Proteomes" id="UP000262882">
    <property type="component" value="Unassembled WGS sequence"/>
</dbReference>
<evidence type="ECO:0000256" key="2">
    <source>
        <dbReference type="ARBA" id="ARBA00022670"/>
    </source>
</evidence>
<keyword evidence="4" id="KW-0720">Serine protease</keyword>
<sequence length="197" mass="20184">MTAIPIAVPNTEGGQPIFASGGRRCTIGFNVRKDDSYYFLTSGGCAEPGLKLFLDPGLNIELGTVVSVSNTIGLARYVNPQVERPGSIRGADGSHDITAARSPKVGENLCRLSPLTGVQCGTVTAVNVSVNHPEGTITGLTRTSICAVPGDRQGAPFFTGTIALGLGATGSGNCSSGGTSYFQPVDKALSAFGVDVY</sequence>
<dbReference type="RefSeq" id="WP_117404387.1">
    <property type="nucleotide sequence ID" value="NZ_QVNQ01000013.1"/>
</dbReference>
<dbReference type="EMBL" id="QVNQ01000013">
    <property type="protein sequence ID" value="RFS81528.1"/>
    <property type="molecule type" value="Genomic_DNA"/>
</dbReference>
<accession>A0A372G820</accession>
<evidence type="ECO:0000256" key="4">
    <source>
        <dbReference type="ARBA" id="ARBA00022825"/>
    </source>
</evidence>
<dbReference type="InterPro" id="IPR043504">
    <property type="entry name" value="Peptidase_S1_PA_chymotrypsin"/>
</dbReference>
<evidence type="ECO:0000256" key="1">
    <source>
        <dbReference type="ARBA" id="ARBA00007664"/>
    </source>
</evidence>
<dbReference type="AlphaFoldDB" id="A0A372G820"/>
<dbReference type="SUPFAM" id="SSF50494">
    <property type="entry name" value="Trypsin-like serine proteases"/>
    <property type="match status" value="1"/>
</dbReference>
<keyword evidence="7" id="KW-1185">Reference proteome</keyword>